<dbReference type="AlphaFoldDB" id="A0A8S4BLM2"/>
<reference evidence="3" key="1">
    <citation type="submission" date="2021-05" db="EMBL/GenBank/DDBJ databases">
        <authorList>
            <person name="Tigano A."/>
        </authorList>
    </citation>
    <scope>NUCLEOTIDE SEQUENCE</scope>
</reference>
<feature type="signal peptide" evidence="2">
    <location>
        <begin position="1"/>
        <end position="20"/>
    </location>
</feature>
<keyword evidence="2" id="KW-0732">Signal</keyword>
<feature type="region of interest" description="Disordered" evidence="1">
    <location>
        <begin position="117"/>
        <end position="146"/>
    </location>
</feature>
<sequence length="280" mass="30796">MPHLYFLALVCTIWWKRSVSLLLNSFPQVAQLKGLSSECTAMWQRSCTEVLQVLSQSWHLSICFHFSWRSRWFSRDRCTRKVFPHWSQAKGLGGLAFWWRLRWFWSDCSLRKDLLQRGQGKGSGALPDSCRSRWPSRDARSRKLRPQRSQGKAFLWVFTCFFSSPFQWKPESQCSQKNLFPVWDSRLRRSKPLTGAESGGGASWGEDSGEAAGWRTNAGVSGTPGEGAASEPAANETDTEGGGEQGTASQLPAGGPGGVRVGALSSGGRTGSSAEAAPGS</sequence>
<organism evidence="3 4">
    <name type="scientific">Menidia menidia</name>
    <name type="common">Atlantic silverside</name>
    <dbReference type="NCBI Taxonomy" id="238744"/>
    <lineage>
        <taxon>Eukaryota</taxon>
        <taxon>Metazoa</taxon>
        <taxon>Chordata</taxon>
        <taxon>Craniata</taxon>
        <taxon>Vertebrata</taxon>
        <taxon>Euteleostomi</taxon>
        <taxon>Actinopterygii</taxon>
        <taxon>Neopterygii</taxon>
        <taxon>Teleostei</taxon>
        <taxon>Neoteleostei</taxon>
        <taxon>Acanthomorphata</taxon>
        <taxon>Ovalentaria</taxon>
        <taxon>Atherinomorphae</taxon>
        <taxon>Atheriniformes</taxon>
        <taxon>Atherinopsidae</taxon>
        <taxon>Menidiinae</taxon>
        <taxon>Menidia</taxon>
    </lineage>
</organism>
<evidence type="ECO:0000313" key="4">
    <source>
        <dbReference type="Proteomes" id="UP000677803"/>
    </source>
</evidence>
<feature type="compositionally biased region" description="Low complexity" evidence="1">
    <location>
        <begin position="204"/>
        <end position="213"/>
    </location>
</feature>
<evidence type="ECO:0000313" key="3">
    <source>
        <dbReference type="EMBL" id="CAG6008221.1"/>
    </source>
</evidence>
<dbReference type="EMBL" id="CAJRST010037777">
    <property type="protein sequence ID" value="CAG6008221.1"/>
    <property type="molecule type" value="Genomic_DNA"/>
</dbReference>
<gene>
    <name evidence="3" type="ORF">MMEN_LOCUS18860</name>
</gene>
<dbReference type="OrthoDB" id="10625764at2759"/>
<evidence type="ECO:0000256" key="1">
    <source>
        <dbReference type="SAM" id="MobiDB-lite"/>
    </source>
</evidence>
<evidence type="ECO:0000256" key="2">
    <source>
        <dbReference type="SAM" id="SignalP"/>
    </source>
</evidence>
<dbReference type="Proteomes" id="UP000677803">
    <property type="component" value="Unassembled WGS sequence"/>
</dbReference>
<feature type="chain" id="PRO_5035766803" evidence="2">
    <location>
        <begin position="21"/>
        <end position="280"/>
    </location>
</feature>
<protein>
    <submittedName>
        <fullName evidence="3">(Atlantic silverside) hypothetical protein</fullName>
    </submittedName>
</protein>
<accession>A0A8S4BLM2</accession>
<proteinExistence type="predicted"/>
<name>A0A8S4BLM2_9TELE</name>
<feature type="region of interest" description="Disordered" evidence="1">
    <location>
        <begin position="191"/>
        <end position="280"/>
    </location>
</feature>
<comment type="caution">
    <text evidence="3">The sequence shown here is derived from an EMBL/GenBank/DDBJ whole genome shotgun (WGS) entry which is preliminary data.</text>
</comment>
<keyword evidence="4" id="KW-1185">Reference proteome</keyword>